<dbReference type="InterPro" id="IPR003724">
    <property type="entry name" value="CblAdoTrfase_CobA"/>
</dbReference>
<dbReference type="Pfam" id="PF02572">
    <property type="entry name" value="CobA_CobO_BtuR"/>
    <property type="match status" value="1"/>
</dbReference>
<evidence type="ECO:0008006" key="3">
    <source>
        <dbReference type="Google" id="ProtNLM"/>
    </source>
</evidence>
<gene>
    <name evidence="1" type="ORF">B7O98_07360</name>
</gene>
<organism evidence="1 2">
    <name type="scientific">Zestosphaera tikiterensis</name>
    <dbReference type="NCBI Taxonomy" id="1973259"/>
    <lineage>
        <taxon>Archaea</taxon>
        <taxon>Thermoproteota</taxon>
        <taxon>Thermoprotei</taxon>
        <taxon>Desulfurococcales</taxon>
        <taxon>Desulfurococcaceae</taxon>
        <taxon>Zestosphaera</taxon>
    </lineage>
</organism>
<dbReference type="AlphaFoldDB" id="A0A2R7Y6F6"/>
<dbReference type="GO" id="GO:0009236">
    <property type="term" value="P:cobalamin biosynthetic process"/>
    <property type="evidence" value="ECO:0007669"/>
    <property type="project" value="InterPro"/>
</dbReference>
<dbReference type="Gene3D" id="3.40.50.300">
    <property type="entry name" value="P-loop containing nucleotide triphosphate hydrolases"/>
    <property type="match status" value="1"/>
</dbReference>
<name>A0A2R7Y6F6_9CREN</name>
<comment type="caution">
    <text evidence="1">The sequence shown here is derived from an EMBL/GenBank/DDBJ whole genome shotgun (WGS) entry which is preliminary data.</text>
</comment>
<dbReference type="Proteomes" id="UP000244093">
    <property type="component" value="Unassembled WGS sequence"/>
</dbReference>
<dbReference type="PANTHER" id="PTHR46638">
    <property type="entry name" value="CORRINOID ADENOSYLTRANSFERASE"/>
    <property type="match status" value="1"/>
</dbReference>
<dbReference type="SUPFAM" id="SSF52540">
    <property type="entry name" value="P-loop containing nucleoside triphosphate hydrolases"/>
    <property type="match status" value="1"/>
</dbReference>
<dbReference type="PIRSF" id="PIRSF015617">
    <property type="entry name" value="Adensltrnsf_CobA"/>
    <property type="match status" value="1"/>
</dbReference>
<evidence type="ECO:0000313" key="1">
    <source>
        <dbReference type="EMBL" id="PUA32462.1"/>
    </source>
</evidence>
<accession>A0A2R7Y6F6</accession>
<dbReference type="InterPro" id="IPR027417">
    <property type="entry name" value="P-loop_NTPase"/>
</dbReference>
<sequence>MLLVFYGKGKGKTTAAFGTAVRTLGRGWRVLIVQFMKYGESGEITLLKNLSKGYLRNRVLIYQVGTKEFINPNDLGDQIASINMALGYGFLTYVYPKIMLKYRPRLVVFDELGLATHLGLIDEATAIKILRKFANDVRRHAIVTGRYVPKPIKDLADLVTEVKEVKHYFKKGFVDLVGLDI</sequence>
<dbReference type="GO" id="GO:0008817">
    <property type="term" value="F:corrinoid adenosyltransferase activity"/>
    <property type="evidence" value="ECO:0007669"/>
    <property type="project" value="InterPro"/>
</dbReference>
<dbReference type="PANTHER" id="PTHR46638:SF1">
    <property type="entry name" value="CORRINOID ADENOSYLTRANSFERASE"/>
    <property type="match status" value="1"/>
</dbReference>
<reference evidence="1 2" key="1">
    <citation type="journal article" date="2018" name="Syst. Appl. Microbiol.">
        <title>A new symbiotic nanoarchaeote (Candidatus Nanoclepta minutus) and its host (Zestosphaera tikiterensis gen. nov., sp. nov.) from a New Zealand hot spring.</title>
        <authorList>
            <person name="St John E."/>
            <person name="Liu Y."/>
            <person name="Podar M."/>
            <person name="Stott M.B."/>
            <person name="Meneghin J."/>
            <person name="Chen Z."/>
            <person name="Lagutin K."/>
            <person name="Mitchell K."/>
            <person name="Reysenbach A.L."/>
        </authorList>
    </citation>
    <scope>NUCLEOTIDE SEQUENCE [LARGE SCALE GENOMIC DNA]</scope>
    <source>
        <strain evidence="1">NZ3</strain>
    </source>
</reference>
<evidence type="ECO:0000313" key="2">
    <source>
        <dbReference type="Proteomes" id="UP000244093"/>
    </source>
</evidence>
<dbReference type="EMBL" id="NBVN01000004">
    <property type="protein sequence ID" value="PUA32462.1"/>
    <property type="molecule type" value="Genomic_DNA"/>
</dbReference>
<dbReference type="GO" id="GO:0005524">
    <property type="term" value="F:ATP binding"/>
    <property type="evidence" value="ECO:0007669"/>
    <property type="project" value="InterPro"/>
</dbReference>
<proteinExistence type="predicted"/>
<protein>
    <recommendedName>
        <fullName evidence="3">Cob(I)yrinic acid a,c-diamide adenosyltransferase</fullName>
    </recommendedName>
</protein>